<dbReference type="AlphaFoldDB" id="A0A915L5B8"/>
<dbReference type="Gene3D" id="1.20.1070.10">
    <property type="entry name" value="Rhodopsin 7-helix transmembrane proteins"/>
    <property type="match status" value="1"/>
</dbReference>
<evidence type="ECO:0000256" key="5">
    <source>
        <dbReference type="SAM" id="Phobius"/>
    </source>
</evidence>
<dbReference type="Proteomes" id="UP000887565">
    <property type="component" value="Unplaced"/>
</dbReference>
<evidence type="ECO:0000313" key="8">
    <source>
        <dbReference type="WBParaSite" id="nRc.2.0.1.t45713-RA"/>
    </source>
</evidence>
<feature type="transmembrane region" description="Helical" evidence="5">
    <location>
        <begin position="280"/>
        <end position="303"/>
    </location>
</feature>
<keyword evidence="7" id="KW-1185">Reference proteome</keyword>
<evidence type="ECO:0000256" key="1">
    <source>
        <dbReference type="ARBA" id="ARBA00004370"/>
    </source>
</evidence>
<dbReference type="GO" id="GO:0016020">
    <property type="term" value="C:membrane"/>
    <property type="evidence" value="ECO:0007669"/>
    <property type="project" value="UniProtKB-SubCell"/>
</dbReference>
<feature type="transmembrane region" description="Helical" evidence="5">
    <location>
        <begin position="165"/>
        <end position="183"/>
    </location>
</feature>
<proteinExistence type="predicted"/>
<evidence type="ECO:0000256" key="3">
    <source>
        <dbReference type="ARBA" id="ARBA00022989"/>
    </source>
</evidence>
<evidence type="ECO:0000256" key="2">
    <source>
        <dbReference type="ARBA" id="ARBA00022692"/>
    </source>
</evidence>
<feature type="transmembrane region" description="Helical" evidence="5">
    <location>
        <begin position="218"/>
        <end position="242"/>
    </location>
</feature>
<protein>
    <submittedName>
        <fullName evidence="8">G-protein coupled receptors family 1 profile domain-containing protein</fullName>
    </submittedName>
</protein>
<keyword evidence="3 5" id="KW-1133">Transmembrane helix</keyword>
<dbReference type="WBParaSite" id="nRc.2.0.1.t45713-RA">
    <property type="protein sequence ID" value="nRc.2.0.1.t45713-RA"/>
    <property type="gene ID" value="nRc.2.0.1.g45713"/>
</dbReference>
<organism evidence="7 8">
    <name type="scientific">Romanomermis culicivorax</name>
    <name type="common">Nematode worm</name>
    <dbReference type="NCBI Taxonomy" id="13658"/>
    <lineage>
        <taxon>Eukaryota</taxon>
        <taxon>Metazoa</taxon>
        <taxon>Ecdysozoa</taxon>
        <taxon>Nematoda</taxon>
        <taxon>Enoplea</taxon>
        <taxon>Dorylaimia</taxon>
        <taxon>Mermithida</taxon>
        <taxon>Mermithoidea</taxon>
        <taxon>Mermithidae</taxon>
        <taxon>Romanomermis</taxon>
    </lineage>
</organism>
<feature type="transmembrane region" description="Helical" evidence="5">
    <location>
        <begin position="323"/>
        <end position="345"/>
    </location>
</feature>
<dbReference type="SUPFAM" id="SSF81321">
    <property type="entry name" value="Family A G protein-coupled receptor-like"/>
    <property type="match status" value="1"/>
</dbReference>
<name>A0A915L5B8_ROMCU</name>
<accession>A0A915L5B8</accession>
<dbReference type="PANTHER" id="PTHR46709">
    <property type="entry name" value="PROTEIN CBG23488-RELATED"/>
    <property type="match status" value="1"/>
</dbReference>
<evidence type="ECO:0000259" key="6">
    <source>
        <dbReference type="PROSITE" id="PS50262"/>
    </source>
</evidence>
<feature type="domain" description="G-protein coupled receptors family 1 profile" evidence="6">
    <location>
        <begin position="110"/>
        <end position="346"/>
    </location>
</feature>
<dbReference type="PROSITE" id="PS50262">
    <property type="entry name" value="G_PROTEIN_RECEP_F1_2"/>
    <property type="match status" value="1"/>
</dbReference>
<reference evidence="8" key="1">
    <citation type="submission" date="2022-11" db="UniProtKB">
        <authorList>
            <consortium name="WormBaseParasite"/>
        </authorList>
    </citation>
    <scope>IDENTIFICATION</scope>
</reference>
<keyword evidence="4 5" id="KW-0472">Membrane</keyword>
<dbReference type="InterPro" id="IPR017452">
    <property type="entry name" value="GPCR_Rhodpsn_7TM"/>
</dbReference>
<evidence type="ECO:0000313" key="7">
    <source>
        <dbReference type="Proteomes" id="UP000887565"/>
    </source>
</evidence>
<comment type="subcellular location">
    <subcellularLocation>
        <location evidence="1">Membrane</location>
    </subcellularLocation>
</comment>
<keyword evidence="2 5" id="KW-0812">Transmembrane</keyword>
<evidence type="ECO:0000256" key="4">
    <source>
        <dbReference type="ARBA" id="ARBA00023136"/>
    </source>
</evidence>
<sequence>MAVLMVNPTGPKTSAMPDISPTASIPSTLADANSIARMEESPITFTLASRFPALKSLICCNRSLFRDFSRVLYCQLRGSRLYAIAISEEHIESISIVVPTYCVYHCELFSTYVIIVASWERYYAVVEATSYSRSQESNTSTIQDKVDIYNCCLVKNSKSKIYCKLIAVLVIVTLLRLPCFFEYEHEIRPQCIEIDFLASVDFKPLIINNDFYKTVYNFYFMNTVQVFAPMCMLSILNSMIVYKLQRQKNLAKKLVALFMETRIRKTILQKIKDTSEIRIAAYRMAAIVLTYIICNSLHLFLSIMEYACKQVLLEDENGAPTPMYNYLVDVVSLLFMFNSFLRLFIHLAINGTLRRDFKVMMFSILNIKYNFEALPSSEI</sequence>